<evidence type="ECO:0008006" key="2">
    <source>
        <dbReference type="Google" id="ProtNLM"/>
    </source>
</evidence>
<dbReference type="InterPro" id="IPR035911">
    <property type="entry name" value="MurE/MurF_N"/>
</dbReference>
<name>X1TDK8_9ZZZZ</name>
<organism evidence="1">
    <name type="scientific">marine sediment metagenome</name>
    <dbReference type="NCBI Taxonomy" id="412755"/>
    <lineage>
        <taxon>unclassified sequences</taxon>
        <taxon>metagenomes</taxon>
        <taxon>ecological metagenomes</taxon>
    </lineage>
</organism>
<sequence length="49" mass="5568">MKLSELLTNLDAKEIIGDLNLNIKGIYHNSREIKRDFLFICIKGFASDG</sequence>
<accession>X1TDK8</accession>
<dbReference type="Gene3D" id="3.40.1390.10">
    <property type="entry name" value="MurE/MurF, N-terminal domain"/>
    <property type="match status" value="1"/>
</dbReference>
<feature type="non-terminal residue" evidence="1">
    <location>
        <position position="49"/>
    </location>
</feature>
<comment type="caution">
    <text evidence="1">The sequence shown here is derived from an EMBL/GenBank/DDBJ whole genome shotgun (WGS) entry which is preliminary data.</text>
</comment>
<dbReference type="AlphaFoldDB" id="X1TDK8"/>
<dbReference type="SUPFAM" id="SSF63418">
    <property type="entry name" value="MurE/MurF N-terminal domain"/>
    <property type="match status" value="1"/>
</dbReference>
<proteinExistence type="predicted"/>
<gene>
    <name evidence="1" type="ORF">S12H4_48245</name>
</gene>
<evidence type="ECO:0000313" key="1">
    <source>
        <dbReference type="EMBL" id="GAJ03354.1"/>
    </source>
</evidence>
<protein>
    <recommendedName>
        <fullName evidence="2">Mur ligase N-terminal catalytic domain-containing protein</fullName>
    </recommendedName>
</protein>
<reference evidence="1" key="1">
    <citation type="journal article" date="2014" name="Front. Microbiol.">
        <title>High frequency of phylogenetically diverse reductive dehalogenase-homologous genes in deep subseafloor sedimentary metagenomes.</title>
        <authorList>
            <person name="Kawai M."/>
            <person name="Futagami T."/>
            <person name="Toyoda A."/>
            <person name="Takaki Y."/>
            <person name="Nishi S."/>
            <person name="Hori S."/>
            <person name="Arai W."/>
            <person name="Tsubouchi T."/>
            <person name="Morono Y."/>
            <person name="Uchiyama I."/>
            <person name="Ito T."/>
            <person name="Fujiyama A."/>
            <person name="Inagaki F."/>
            <person name="Takami H."/>
        </authorList>
    </citation>
    <scope>NUCLEOTIDE SEQUENCE</scope>
    <source>
        <strain evidence="1">Expedition CK06-06</strain>
    </source>
</reference>
<dbReference type="EMBL" id="BARW01030130">
    <property type="protein sequence ID" value="GAJ03354.1"/>
    <property type="molecule type" value="Genomic_DNA"/>
</dbReference>